<dbReference type="InterPro" id="IPR011060">
    <property type="entry name" value="RibuloseP-bd_barrel"/>
</dbReference>
<sequence>MVARQASRSSVGARSSMTALSASVYAADPFRLAEEIEAVLANVESLHLDVMDGVFAPEYGLTTRVIRDLSGCTAMPLDVHLMVARPKESVIRFSEMGVRSIAIHLEAEDDFGELSKIVRSNGTKVYAALRHTTAVSMLEEVAEHSDGCLFLTAPAGGGSFDEHAFARLERRPIGLYTIVDGKIGPDHFRRLGELRIDLAVVGAALFIHGDPRERSKALSQMLQGHGA</sequence>
<keyword evidence="4" id="KW-1185">Reference proteome</keyword>
<protein>
    <recommendedName>
        <fullName evidence="5">Ribulose-phosphate 3-epimerase</fullName>
    </recommendedName>
</protein>
<dbReference type="SUPFAM" id="SSF51366">
    <property type="entry name" value="Ribulose-phoshate binding barrel"/>
    <property type="match status" value="1"/>
</dbReference>
<dbReference type="EMBL" id="NWSL01000015">
    <property type="protein sequence ID" value="PDS49647.1"/>
    <property type="molecule type" value="Genomic_DNA"/>
</dbReference>
<keyword evidence="2" id="KW-0413">Isomerase</keyword>
<reference evidence="3 4" key="1">
    <citation type="submission" date="2017-09" db="EMBL/GenBank/DDBJ databases">
        <title>Comparative genomics of rhizobia isolated from Phaseolus vulgaris in China.</title>
        <authorList>
            <person name="Tong W."/>
        </authorList>
    </citation>
    <scope>NUCLEOTIDE SEQUENCE [LARGE SCALE GENOMIC DNA]</scope>
    <source>
        <strain evidence="3 4">Y27</strain>
    </source>
</reference>
<evidence type="ECO:0000256" key="1">
    <source>
        <dbReference type="ARBA" id="ARBA00022723"/>
    </source>
</evidence>
<dbReference type="InterPro" id="IPR000056">
    <property type="entry name" value="Ribul_P_3_epim-like"/>
</dbReference>
<proteinExistence type="predicted"/>
<dbReference type="Pfam" id="PF00834">
    <property type="entry name" value="Ribul_P_3_epim"/>
    <property type="match status" value="1"/>
</dbReference>
<dbReference type="Proteomes" id="UP000219972">
    <property type="component" value="Unassembled WGS sequence"/>
</dbReference>
<comment type="caution">
    <text evidence="3">The sequence shown here is derived from an EMBL/GenBank/DDBJ whole genome shotgun (WGS) entry which is preliminary data.</text>
</comment>
<evidence type="ECO:0000313" key="4">
    <source>
        <dbReference type="Proteomes" id="UP000219972"/>
    </source>
</evidence>
<accession>A0ABX4J3K3</accession>
<evidence type="ECO:0000313" key="3">
    <source>
        <dbReference type="EMBL" id="PDS49647.1"/>
    </source>
</evidence>
<evidence type="ECO:0008006" key="5">
    <source>
        <dbReference type="Google" id="ProtNLM"/>
    </source>
</evidence>
<evidence type="ECO:0000256" key="2">
    <source>
        <dbReference type="ARBA" id="ARBA00023235"/>
    </source>
</evidence>
<name>A0ABX4J3K3_9HYPH</name>
<organism evidence="3 4">
    <name type="scientific">Rhizobium anhuiense</name>
    <dbReference type="NCBI Taxonomy" id="1184720"/>
    <lineage>
        <taxon>Bacteria</taxon>
        <taxon>Pseudomonadati</taxon>
        <taxon>Pseudomonadota</taxon>
        <taxon>Alphaproteobacteria</taxon>
        <taxon>Hyphomicrobiales</taxon>
        <taxon>Rhizobiaceae</taxon>
        <taxon>Rhizobium/Agrobacterium group</taxon>
        <taxon>Rhizobium</taxon>
    </lineage>
</organism>
<dbReference type="PANTHER" id="PTHR11749">
    <property type="entry name" value="RIBULOSE-5-PHOSPHATE-3-EPIMERASE"/>
    <property type="match status" value="1"/>
</dbReference>
<keyword evidence="1" id="KW-0479">Metal-binding</keyword>
<dbReference type="InterPro" id="IPR013785">
    <property type="entry name" value="Aldolase_TIM"/>
</dbReference>
<dbReference type="Gene3D" id="3.20.20.70">
    <property type="entry name" value="Aldolase class I"/>
    <property type="match status" value="1"/>
</dbReference>
<gene>
    <name evidence="3" type="ORF">CO662_22925</name>
</gene>